<evidence type="ECO:0000256" key="6">
    <source>
        <dbReference type="ARBA" id="ARBA00023242"/>
    </source>
</evidence>
<dbReference type="AlphaFoldDB" id="A0A210QI79"/>
<proteinExistence type="predicted"/>
<feature type="domain" description="C2H2-type" evidence="9">
    <location>
        <begin position="333"/>
        <end position="360"/>
    </location>
</feature>
<dbReference type="InterPro" id="IPR013087">
    <property type="entry name" value="Znf_C2H2_type"/>
</dbReference>
<dbReference type="PANTHER" id="PTHR16515:SF66">
    <property type="entry name" value="C2H2-TYPE DOMAIN-CONTAINING PROTEIN"/>
    <property type="match status" value="1"/>
</dbReference>
<feature type="domain" description="C2H2-type" evidence="9">
    <location>
        <begin position="38"/>
        <end position="68"/>
    </location>
</feature>
<dbReference type="OrthoDB" id="6344893at2759"/>
<keyword evidence="5" id="KW-0862">Zinc</keyword>
<sequence>MGAKRKRKLQCNICEKVLFSLKTLERHKSFHVNHRRGFKCGKCDNFFMSDTYLKKHRCSSVSQSRDQPDARDKEDSTSEQASMPDTQTLHYQQIFKCGFCQSCFVSQKVLNLHMALTPAKRQHRCTECRKRFRCAQQFHEHFLTHSSLLKVCYVCGEVLEQDEAGLKRHLSSHAEVEELNCDHCLKEFVTESDLEEHEKECIPNNKAISVNRPGTDTEGDNIDMDDSATSAKGNGGVFTDHDVLRHVHLDFSMSSGSKQGRSVVIKKEVVDVDASLVPTRRSSRTSRPTAKKMTYENSVKEEKELVFRVDGNVCADKISLNSHMLEQAVEGTNQCKICDKQFKRRRYLKDHIKVHEEQEPHSCHICGLKIKYNPSNFRRHMKKHSDSREFCCNVCAMCFYRADDLRVHMRTHYKQSKCVCTKCGIGFSTPDKLAKHTRSHDVNTDTPCDICDKSFVSKIQYHDHCGREHGGQFPCKLCGKFMNSKYWLEKHKLEFHLSEMTASSLTDNEEDENGTSGDVKHVIESRSTCNDKQQTLITLPEVTDVDDIEESFQDARQYENDSSNKSSEVACNTADEEVKTTGTDIIPKLEPIETYEESSDRFKCGFCDKVFAKSGNLKRHMNENCGKTCFSKVTLTIGKSEDGRKATRKPPAKDQQCPECSKRFSRRCDLLLHKRVHAGIKNYVCDVCSSSYFSLSNLNRHKEIHEGRSNNVCHVCGKSFACRNYLFTHIKRIHETDNSKADRFQCEACATSFTSYSNFKRHQRIHSGERPHKCNVCNKAFRRTDDLAMHVKTHSSVRPHICEICNKSFNQRHNLKKHLKRHDQVSKPIYRCPECKKSFRQKKAFNRHLAGHGNISEYAEQKLQPIYMESTIDDMDTQATVTTDHTQYSRTADAIAAAISSIQRQEQGQQASAETGQSDVSLGQNDRQVIIVLPSGTVAPYQCNLCSSEFPEIGQLVAHMVEHG</sequence>
<protein>
    <submittedName>
        <fullName evidence="10">Zinc finger protein 91</fullName>
    </submittedName>
</protein>
<evidence type="ECO:0000256" key="1">
    <source>
        <dbReference type="ARBA" id="ARBA00004123"/>
    </source>
</evidence>
<evidence type="ECO:0000256" key="4">
    <source>
        <dbReference type="ARBA" id="ARBA00022771"/>
    </source>
</evidence>
<evidence type="ECO:0000256" key="2">
    <source>
        <dbReference type="ARBA" id="ARBA00022723"/>
    </source>
</evidence>
<keyword evidence="6" id="KW-0539">Nucleus</keyword>
<dbReference type="GO" id="GO:0005634">
    <property type="term" value="C:nucleus"/>
    <property type="evidence" value="ECO:0007669"/>
    <property type="project" value="UniProtKB-SubCell"/>
</dbReference>
<dbReference type="Gene3D" id="3.30.160.60">
    <property type="entry name" value="Classic Zinc Finger"/>
    <property type="match status" value="13"/>
</dbReference>
<dbReference type="EMBL" id="NEDP02003531">
    <property type="protein sequence ID" value="OWF48464.1"/>
    <property type="molecule type" value="Genomic_DNA"/>
</dbReference>
<dbReference type="SUPFAM" id="SSF57667">
    <property type="entry name" value="beta-beta-alpha zinc fingers"/>
    <property type="match status" value="9"/>
</dbReference>
<comment type="subcellular location">
    <subcellularLocation>
        <location evidence="1">Nucleus</location>
    </subcellularLocation>
</comment>
<gene>
    <name evidence="10" type="ORF">KP79_PYT05874</name>
</gene>
<feature type="domain" description="C2H2-type" evidence="9">
    <location>
        <begin position="446"/>
        <end position="474"/>
    </location>
</feature>
<dbReference type="FunFam" id="3.30.160.60:FF:000100">
    <property type="entry name" value="Zinc finger 45-like"/>
    <property type="match status" value="1"/>
</dbReference>
<comment type="caution">
    <text evidence="10">The sequence shown here is derived from an EMBL/GenBank/DDBJ whole genome shotgun (WGS) entry which is preliminary data.</text>
</comment>
<keyword evidence="2" id="KW-0479">Metal-binding</keyword>
<dbReference type="InterPro" id="IPR050331">
    <property type="entry name" value="Zinc_finger"/>
</dbReference>
<feature type="domain" description="C2H2-type" evidence="9">
    <location>
        <begin position="683"/>
        <end position="710"/>
    </location>
</feature>
<feature type="domain" description="C2H2-type" evidence="9">
    <location>
        <begin position="418"/>
        <end position="440"/>
    </location>
</feature>
<dbReference type="SMART" id="SM00355">
    <property type="entry name" value="ZnF_C2H2"/>
    <property type="match status" value="20"/>
</dbReference>
<feature type="compositionally biased region" description="Basic and acidic residues" evidence="8">
    <location>
        <begin position="66"/>
        <end position="76"/>
    </location>
</feature>
<evidence type="ECO:0000259" key="9">
    <source>
        <dbReference type="PROSITE" id="PS50157"/>
    </source>
</evidence>
<feature type="domain" description="C2H2-type" evidence="9">
    <location>
        <begin position="9"/>
        <end position="36"/>
    </location>
</feature>
<feature type="domain" description="C2H2-type" evidence="9">
    <location>
        <begin position="123"/>
        <end position="146"/>
    </location>
</feature>
<dbReference type="PROSITE" id="PS00028">
    <property type="entry name" value="ZINC_FINGER_C2H2_1"/>
    <property type="match status" value="15"/>
</dbReference>
<feature type="region of interest" description="Disordered" evidence="8">
    <location>
        <begin position="62"/>
        <end position="83"/>
    </location>
</feature>
<feature type="domain" description="C2H2-type" evidence="9">
    <location>
        <begin position="473"/>
        <end position="501"/>
    </location>
</feature>
<accession>A0A210QI79</accession>
<feature type="domain" description="C2H2-type" evidence="9">
    <location>
        <begin position="830"/>
        <end position="857"/>
    </location>
</feature>
<dbReference type="PROSITE" id="PS50157">
    <property type="entry name" value="ZINC_FINGER_C2H2_2"/>
    <property type="match status" value="17"/>
</dbReference>
<feature type="domain" description="C2H2-type" evidence="9">
    <location>
        <begin position="655"/>
        <end position="682"/>
    </location>
</feature>
<evidence type="ECO:0000313" key="11">
    <source>
        <dbReference type="Proteomes" id="UP000242188"/>
    </source>
</evidence>
<keyword evidence="3" id="KW-0677">Repeat</keyword>
<keyword evidence="11" id="KW-1185">Reference proteome</keyword>
<feature type="domain" description="C2H2-type" evidence="9">
    <location>
        <begin position="772"/>
        <end position="799"/>
    </location>
</feature>
<evidence type="ECO:0000256" key="7">
    <source>
        <dbReference type="PROSITE-ProRule" id="PRU00042"/>
    </source>
</evidence>
<evidence type="ECO:0000256" key="5">
    <source>
        <dbReference type="ARBA" id="ARBA00022833"/>
    </source>
</evidence>
<evidence type="ECO:0000256" key="3">
    <source>
        <dbReference type="ARBA" id="ARBA00022737"/>
    </source>
</evidence>
<feature type="domain" description="C2H2-type" evidence="9">
    <location>
        <begin position="941"/>
        <end position="964"/>
    </location>
</feature>
<feature type="domain" description="C2H2-type" evidence="9">
    <location>
        <begin position="800"/>
        <end position="822"/>
    </location>
</feature>
<evidence type="ECO:0000256" key="8">
    <source>
        <dbReference type="SAM" id="MobiDB-lite"/>
    </source>
</evidence>
<evidence type="ECO:0000313" key="10">
    <source>
        <dbReference type="EMBL" id="OWF48464.1"/>
    </source>
</evidence>
<feature type="domain" description="C2H2-type" evidence="9">
    <location>
        <begin position="744"/>
        <end position="771"/>
    </location>
</feature>
<dbReference type="FunFam" id="3.30.160.60:FF:000624">
    <property type="entry name" value="zinc finger protein 697"/>
    <property type="match status" value="1"/>
</dbReference>
<dbReference type="Proteomes" id="UP000242188">
    <property type="component" value="Unassembled WGS sequence"/>
</dbReference>
<dbReference type="GO" id="GO:0010468">
    <property type="term" value="P:regulation of gene expression"/>
    <property type="evidence" value="ECO:0007669"/>
    <property type="project" value="TreeGrafter"/>
</dbReference>
<organism evidence="10 11">
    <name type="scientific">Mizuhopecten yessoensis</name>
    <name type="common">Japanese scallop</name>
    <name type="synonym">Patinopecten yessoensis</name>
    <dbReference type="NCBI Taxonomy" id="6573"/>
    <lineage>
        <taxon>Eukaryota</taxon>
        <taxon>Metazoa</taxon>
        <taxon>Spiralia</taxon>
        <taxon>Lophotrochozoa</taxon>
        <taxon>Mollusca</taxon>
        <taxon>Bivalvia</taxon>
        <taxon>Autobranchia</taxon>
        <taxon>Pteriomorphia</taxon>
        <taxon>Pectinida</taxon>
        <taxon>Pectinoidea</taxon>
        <taxon>Pectinidae</taxon>
        <taxon>Mizuhopecten</taxon>
    </lineage>
</organism>
<feature type="domain" description="C2H2-type" evidence="9">
    <location>
        <begin position="602"/>
        <end position="629"/>
    </location>
</feature>
<keyword evidence="4 7" id="KW-0863">Zinc-finger</keyword>
<feature type="domain" description="C2H2-type" evidence="9">
    <location>
        <begin position="711"/>
        <end position="739"/>
    </location>
</feature>
<name>A0A210QI79_MIZYE</name>
<dbReference type="PANTHER" id="PTHR16515">
    <property type="entry name" value="PR DOMAIN ZINC FINGER PROTEIN"/>
    <property type="match status" value="1"/>
</dbReference>
<reference evidence="10 11" key="1">
    <citation type="journal article" date="2017" name="Nat. Ecol. Evol.">
        <title>Scallop genome provides insights into evolution of bilaterian karyotype and development.</title>
        <authorList>
            <person name="Wang S."/>
            <person name="Zhang J."/>
            <person name="Jiao W."/>
            <person name="Li J."/>
            <person name="Xun X."/>
            <person name="Sun Y."/>
            <person name="Guo X."/>
            <person name="Huan P."/>
            <person name="Dong B."/>
            <person name="Zhang L."/>
            <person name="Hu X."/>
            <person name="Sun X."/>
            <person name="Wang J."/>
            <person name="Zhao C."/>
            <person name="Wang Y."/>
            <person name="Wang D."/>
            <person name="Huang X."/>
            <person name="Wang R."/>
            <person name="Lv J."/>
            <person name="Li Y."/>
            <person name="Zhang Z."/>
            <person name="Liu B."/>
            <person name="Lu W."/>
            <person name="Hui Y."/>
            <person name="Liang J."/>
            <person name="Zhou Z."/>
            <person name="Hou R."/>
            <person name="Li X."/>
            <person name="Liu Y."/>
            <person name="Li H."/>
            <person name="Ning X."/>
            <person name="Lin Y."/>
            <person name="Zhao L."/>
            <person name="Xing Q."/>
            <person name="Dou J."/>
            <person name="Li Y."/>
            <person name="Mao J."/>
            <person name="Guo H."/>
            <person name="Dou H."/>
            <person name="Li T."/>
            <person name="Mu C."/>
            <person name="Jiang W."/>
            <person name="Fu Q."/>
            <person name="Fu X."/>
            <person name="Miao Y."/>
            <person name="Liu J."/>
            <person name="Yu Q."/>
            <person name="Li R."/>
            <person name="Liao H."/>
            <person name="Li X."/>
            <person name="Kong Y."/>
            <person name="Jiang Z."/>
            <person name="Chourrout D."/>
            <person name="Li R."/>
            <person name="Bao Z."/>
        </authorList>
    </citation>
    <scope>NUCLEOTIDE SEQUENCE [LARGE SCALE GENOMIC DNA]</scope>
    <source>
        <strain evidence="10 11">PY_sf001</strain>
    </source>
</reference>
<dbReference type="FunFam" id="3.30.160.60:FF:000446">
    <property type="entry name" value="Zinc finger protein"/>
    <property type="match status" value="1"/>
</dbReference>
<dbReference type="Pfam" id="PF13912">
    <property type="entry name" value="zf-C2H2_6"/>
    <property type="match status" value="2"/>
</dbReference>
<dbReference type="GO" id="GO:0008270">
    <property type="term" value="F:zinc ion binding"/>
    <property type="evidence" value="ECO:0007669"/>
    <property type="project" value="UniProtKB-KW"/>
</dbReference>
<dbReference type="Pfam" id="PF00096">
    <property type="entry name" value="zf-C2H2"/>
    <property type="match status" value="8"/>
</dbReference>
<feature type="domain" description="C2H2-type" evidence="9">
    <location>
        <begin position="390"/>
        <end position="417"/>
    </location>
</feature>
<dbReference type="InterPro" id="IPR036236">
    <property type="entry name" value="Znf_C2H2_sf"/>
</dbReference>